<gene>
    <name evidence="3" type="ORF">WR164_10760</name>
</gene>
<reference evidence="3" key="2">
    <citation type="journal article" date="2023" name="PLoS ONE">
        <title>Philodulcilactobacillus myokoensis gen. nov., sp. nov., a fructophilic, acidophilic, and agar-phobic lactic acid bacterium isolated from fermented vegetable extracts.</title>
        <authorList>
            <person name="Kouya T."/>
            <person name="Ishiyama Y."/>
            <person name="Ohashi S."/>
            <person name="Kumakubo R."/>
            <person name="Yamazaki T."/>
            <person name="Otaki T."/>
        </authorList>
    </citation>
    <scope>NUCLEOTIDE SEQUENCE</scope>
    <source>
        <strain evidence="3">WR16-4</strain>
    </source>
</reference>
<dbReference type="SUPFAM" id="SSF51735">
    <property type="entry name" value="NAD(P)-binding Rossmann-fold domains"/>
    <property type="match status" value="1"/>
</dbReference>
<dbReference type="PANTHER" id="PTHR24320:SF148">
    <property type="entry name" value="NAD(P)-BINDING ROSSMANN-FOLD SUPERFAMILY PROTEIN"/>
    <property type="match status" value="1"/>
</dbReference>
<evidence type="ECO:0000256" key="2">
    <source>
        <dbReference type="ARBA" id="ARBA00023002"/>
    </source>
</evidence>
<accession>A0A9W6B1F3</accession>
<dbReference type="PRINTS" id="PR00081">
    <property type="entry name" value="GDHRDH"/>
</dbReference>
<keyword evidence="2" id="KW-0560">Oxidoreductase</keyword>
<evidence type="ECO:0000313" key="3">
    <source>
        <dbReference type="EMBL" id="GLB47097.1"/>
    </source>
</evidence>
<protein>
    <recommendedName>
        <fullName evidence="5">SDR family NAD(P)-dependent oxidoreductase</fullName>
    </recommendedName>
</protein>
<dbReference type="InterPro" id="IPR036291">
    <property type="entry name" value="NAD(P)-bd_dom_sf"/>
</dbReference>
<dbReference type="GO" id="GO:0016491">
    <property type="term" value="F:oxidoreductase activity"/>
    <property type="evidence" value="ECO:0007669"/>
    <property type="project" value="UniProtKB-KW"/>
</dbReference>
<reference evidence="3" key="1">
    <citation type="submission" date="2022-07" db="EMBL/GenBank/DDBJ databases">
        <authorList>
            <person name="Kouya T."/>
            <person name="Ishiyama Y."/>
        </authorList>
    </citation>
    <scope>NUCLEOTIDE SEQUENCE</scope>
    <source>
        <strain evidence="3">WR16-4</strain>
    </source>
</reference>
<sequence>MKTILITGATSGIGKTAALELAQNGYNVIIHGRNENKAEHIVEQIKDKSHNQNIHYLIADLLSLPSIKQMVTEFNSRYDHLDVLINNAGAVLNDQRKETSDGIELTMQLNVGTWLHRSS</sequence>
<comment type="similarity">
    <text evidence="1">Belongs to the short-chain dehydrogenases/reductases (SDR) family.</text>
</comment>
<dbReference type="AlphaFoldDB" id="A0A9W6B1F3"/>
<dbReference type="RefSeq" id="WP_286136557.1">
    <property type="nucleotide sequence ID" value="NZ_BRPL01000002.1"/>
</dbReference>
<evidence type="ECO:0000256" key="1">
    <source>
        <dbReference type="ARBA" id="ARBA00006484"/>
    </source>
</evidence>
<comment type="caution">
    <text evidence="3">The sequence shown here is derived from an EMBL/GenBank/DDBJ whole genome shotgun (WGS) entry which is preliminary data.</text>
</comment>
<dbReference type="Gene3D" id="3.40.50.720">
    <property type="entry name" value="NAD(P)-binding Rossmann-like Domain"/>
    <property type="match status" value="1"/>
</dbReference>
<dbReference type="Proteomes" id="UP001144204">
    <property type="component" value="Unassembled WGS sequence"/>
</dbReference>
<dbReference type="PANTHER" id="PTHR24320">
    <property type="entry name" value="RETINOL DEHYDROGENASE"/>
    <property type="match status" value="1"/>
</dbReference>
<evidence type="ECO:0008006" key="5">
    <source>
        <dbReference type="Google" id="ProtNLM"/>
    </source>
</evidence>
<keyword evidence="4" id="KW-1185">Reference proteome</keyword>
<evidence type="ECO:0000313" key="4">
    <source>
        <dbReference type="Proteomes" id="UP001144204"/>
    </source>
</evidence>
<dbReference type="InterPro" id="IPR002347">
    <property type="entry name" value="SDR_fam"/>
</dbReference>
<dbReference type="Pfam" id="PF00106">
    <property type="entry name" value="adh_short"/>
    <property type="match status" value="1"/>
</dbReference>
<name>A0A9W6B1F3_9LACO</name>
<organism evidence="3 4">
    <name type="scientific">Philodulcilactobacillus myokoensis</name>
    <dbReference type="NCBI Taxonomy" id="2929573"/>
    <lineage>
        <taxon>Bacteria</taxon>
        <taxon>Bacillati</taxon>
        <taxon>Bacillota</taxon>
        <taxon>Bacilli</taxon>
        <taxon>Lactobacillales</taxon>
        <taxon>Lactobacillaceae</taxon>
        <taxon>Philodulcilactobacillus</taxon>
    </lineage>
</organism>
<proteinExistence type="inferred from homology"/>
<dbReference type="EMBL" id="BRPL01000002">
    <property type="protein sequence ID" value="GLB47097.1"/>
    <property type="molecule type" value="Genomic_DNA"/>
</dbReference>